<comment type="subcellular location">
    <subcellularLocation>
        <location evidence="3 9">Cytoplasm</location>
    </subcellularLocation>
</comment>
<sequence>MKPLILVTNDDGITSLGIRTLVEAMQTIGDVIVVAPNSPQSGMGHAITIGEPLRLYETHIFDNVVEYECSGTPADCVKLAKHYVLQDRKPDLVVSGINHGSNSSISVLYSGTMSAAIEGAIEGIPAIGFSLCDFREDADFSHAVEYIKTITLSALQNGIPKGVALNVNIPAKTELPIKGIKVCRQANAKWQEKFDYRVDPNGRGYLWMAGDFVNFDTEKDDTDVWALDNNYISVVPCQYDLTEYEALKQLSTWNL</sequence>
<proteinExistence type="inferred from homology"/>
<dbReference type="PANTHER" id="PTHR30457">
    <property type="entry name" value="5'-NUCLEOTIDASE SURE"/>
    <property type="match status" value="1"/>
</dbReference>
<evidence type="ECO:0000256" key="5">
    <source>
        <dbReference type="ARBA" id="ARBA00022490"/>
    </source>
</evidence>
<dbReference type="GO" id="GO:0005737">
    <property type="term" value="C:cytoplasm"/>
    <property type="evidence" value="ECO:0007669"/>
    <property type="project" value="UniProtKB-SubCell"/>
</dbReference>
<protein>
    <recommendedName>
        <fullName evidence="9">5'-nucleotidase SurE</fullName>
        <ecNumber evidence="9">3.1.3.5</ecNumber>
    </recommendedName>
    <alternativeName>
        <fullName evidence="9">Nucleoside 5'-monophosphate phosphohydrolase</fullName>
    </alternativeName>
</protein>
<comment type="similarity">
    <text evidence="4 9">Belongs to the SurE nucleotidase family.</text>
</comment>
<dbReference type="PANTHER" id="PTHR30457:SF0">
    <property type="entry name" value="PHOSPHATASE, PUTATIVE (AFU_ORTHOLOGUE AFUA_4G01070)-RELATED"/>
    <property type="match status" value="1"/>
</dbReference>
<dbReference type="AlphaFoldDB" id="A0A3D8Y8U7"/>
<evidence type="ECO:0000256" key="6">
    <source>
        <dbReference type="ARBA" id="ARBA00022723"/>
    </source>
</evidence>
<dbReference type="InterPro" id="IPR036523">
    <property type="entry name" value="SurE-like_sf"/>
</dbReference>
<dbReference type="HAMAP" id="MF_00060">
    <property type="entry name" value="SurE"/>
    <property type="match status" value="1"/>
</dbReference>
<evidence type="ECO:0000256" key="4">
    <source>
        <dbReference type="ARBA" id="ARBA00011062"/>
    </source>
</evidence>
<feature type="binding site" evidence="9">
    <location>
        <position position="41"/>
    </location>
    <ligand>
        <name>a divalent metal cation</name>
        <dbReference type="ChEBI" id="CHEBI:60240"/>
    </ligand>
</feature>
<gene>
    <name evidence="9" type="primary">surE</name>
    <name evidence="11" type="ORF">DSL64_16870</name>
</gene>
<comment type="caution">
    <text evidence="11">The sequence shown here is derived from an EMBL/GenBank/DDBJ whole genome shotgun (WGS) entry which is preliminary data.</text>
</comment>
<dbReference type="RefSeq" id="WP_115832096.1">
    <property type="nucleotide sequence ID" value="NZ_QNUL01000014.1"/>
</dbReference>
<comment type="cofactor">
    <cofactor evidence="9">
        <name>a divalent metal cation</name>
        <dbReference type="ChEBI" id="CHEBI:60240"/>
    </cofactor>
    <text evidence="9">Binds 1 divalent metal cation per subunit.</text>
</comment>
<comment type="cofactor">
    <cofactor evidence="2">
        <name>Mg(2+)</name>
        <dbReference type="ChEBI" id="CHEBI:18420"/>
    </cofactor>
</comment>
<dbReference type="InterPro" id="IPR030048">
    <property type="entry name" value="SurE"/>
</dbReference>
<evidence type="ECO:0000259" key="10">
    <source>
        <dbReference type="Pfam" id="PF01975"/>
    </source>
</evidence>
<evidence type="ECO:0000256" key="7">
    <source>
        <dbReference type="ARBA" id="ARBA00022741"/>
    </source>
</evidence>
<feature type="binding site" evidence="9">
    <location>
        <position position="11"/>
    </location>
    <ligand>
        <name>a divalent metal cation</name>
        <dbReference type="ChEBI" id="CHEBI:60240"/>
    </ligand>
</feature>
<keyword evidence="5 9" id="KW-0963">Cytoplasm</keyword>
<evidence type="ECO:0000256" key="9">
    <source>
        <dbReference type="HAMAP-Rule" id="MF_00060"/>
    </source>
</evidence>
<name>A0A3D8Y8U7_9BACT</name>
<dbReference type="GO" id="GO:0000166">
    <property type="term" value="F:nucleotide binding"/>
    <property type="evidence" value="ECO:0007669"/>
    <property type="project" value="UniProtKB-KW"/>
</dbReference>
<dbReference type="GO" id="GO:0046872">
    <property type="term" value="F:metal ion binding"/>
    <property type="evidence" value="ECO:0007669"/>
    <property type="project" value="UniProtKB-UniRule"/>
</dbReference>
<dbReference type="InterPro" id="IPR002828">
    <property type="entry name" value="SurE-like_Pase/nucleotidase"/>
</dbReference>
<dbReference type="NCBIfam" id="TIGR00087">
    <property type="entry name" value="surE"/>
    <property type="match status" value="1"/>
</dbReference>
<evidence type="ECO:0000256" key="8">
    <source>
        <dbReference type="ARBA" id="ARBA00022801"/>
    </source>
</evidence>
<evidence type="ECO:0000256" key="2">
    <source>
        <dbReference type="ARBA" id="ARBA00001946"/>
    </source>
</evidence>
<comment type="function">
    <text evidence="9">Nucleotidase that shows phosphatase activity on nucleoside 5'-monophosphates.</text>
</comment>
<keyword evidence="6 9" id="KW-0479">Metal-binding</keyword>
<evidence type="ECO:0000256" key="3">
    <source>
        <dbReference type="ARBA" id="ARBA00004496"/>
    </source>
</evidence>
<dbReference type="GO" id="GO:0008253">
    <property type="term" value="F:5'-nucleotidase activity"/>
    <property type="evidence" value="ECO:0007669"/>
    <property type="project" value="UniProtKB-UniRule"/>
</dbReference>
<dbReference type="Pfam" id="PF01975">
    <property type="entry name" value="SurE"/>
    <property type="match status" value="1"/>
</dbReference>
<dbReference type="FunFam" id="3.40.1210.10:FF:000001">
    <property type="entry name" value="5'/3'-nucleotidase SurE"/>
    <property type="match status" value="1"/>
</dbReference>
<comment type="catalytic activity">
    <reaction evidence="1 9">
        <text>a ribonucleoside 5'-phosphate + H2O = a ribonucleoside + phosphate</text>
        <dbReference type="Rhea" id="RHEA:12484"/>
        <dbReference type="ChEBI" id="CHEBI:15377"/>
        <dbReference type="ChEBI" id="CHEBI:18254"/>
        <dbReference type="ChEBI" id="CHEBI:43474"/>
        <dbReference type="ChEBI" id="CHEBI:58043"/>
        <dbReference type="EC" id="3.1.3.5"/>
    </reaction>
</comment>
<dbReference type="NCBIfam" id="NF001492">
    <property type="entry name" value="PRK00346.2-2"/>
    <property type="match status" value="1"/>
</dbReference>
<dbReference type="EC" id="3.1.3.5" evidence="9"/>
<accession>A0A3D8Y8U7</accession>
<dbReference type="Gene3D" id="3.40.1210.10">
    <property type="entry name" value="Survival protein SurE-like phosphatase/nucleotidase"/>
    <property type="match status" value="1"/>
</dbReference>
<evidence type="ECO:0000256" key="1">
    <source>
        <dbReference type="ARBA" id="ARBA00000815"/>
    </source>
</evidence>
<keyword evidence="12" id="KW-1185">Reference proteome</keyword>
<dbReference type="SUPFAM" id="SSF64167">
    <property type="entry name" value="SurE-like"/>
    <property type="match status" value="1"/>
</dbReference>
<feature type="binding site" evidence="9">
    <location>
        <position position="10"/>
    </location>
    <ligand>
        <name>a divalent metal cation</name>
        <dbReference type="ChEBI" id="CHEBI:60240"/>
    </ligand>
</feature>
<feature type="domain" description="Survival protein SurE-like phosphatase/nucleotidase" evidence="10">
    <location>
        <begin position="5"/>
        <end position="192"/>
    </location>
</feature>
<keyword evidence="8 9" id="KW-0378">Hydrolase</keyword>
<dbReference type="EMBL" id="QNUL01000014">
    <property type="protein sequence ID" value="REA59680.1"/>
    <property type="molecule type" value="Genomic_DNA"/>
</dbReference>
<dbReference type="OrthoDB" id="9780815at2"/>
<dbReference type="Proteomes" id="UP000256373">
    <property type="component" value="Unassembled WGS sequence"/>
</dbReference>
<evidence type="ECO:0000313" key="11">
    <source>
        <dbReference type="EMBL" id="REA59680.1"/>
    </source>
</evidence>
<dbReference type="NCBIfam" id="NF001490">
    <property type="entry name" value="PRK00346.1-4"/>
    <property type="match status" value="1"/>
</dbReference>
<organism evidence="11 12">
    <name type="scientific">Dyadobacter luteus</name>
    <dbReference type="NCBI Taxonomy" id="2259619"/>
    <lineage>
        <taxon>Bacteria</taxon>
        <taxon>Pseudomonadati</taxon>
        <taxon>Bacteroidota</taxon>
        <taxon>Cytophagia</taxon>
        <taxon>Cytophagales</taxon>
        <taxon>Spirosomataceae</taxon>
        <taxon>Dyadobacter</taxon>
    </lineage>
</organism>
<feature type="binding site" evidence="9">
    <location>
        <position position="98"/>
    </location>
    <ligand>
        <name>a divalent metal cation</name>
        <dbReference type="ChEBI" id="CHEBI:60240"/>
    </ligand>
</feature>
<evidence type="ECO:0000313" key="12">
    <source>
        <dbReference type="Proteomes" id="UP000256373"/>
    </source>
</evidence>
<reference evidence="11 12" key="1">
    <citation type="submission" date="2018-07" db="EMBL/GenBank/DDBJ databases">
        <title>Dyadobacter roseus sp. nov., isolated from rose rhizosphere soil.</title>
        <authorList>
            <person name="Chen L."/>
        </authorList>
    </citation>
    <scope>NUCLEOTIDE SEQUENCE [LARGE SCALE GENOMIC DNA]</scope>
    <source>
        <strain evidence="11 12">RS19</strain>
    </source>
</reference>
<keyword evidence="7 9" id="KW-0547">Nucleotide-binding</keyword>